<dbReference type="PANTHER" id="PTHR45625:SF1">
    <property type="entry name" value="RING-TYPE E3 UBIQUITIN-PROTEIN LIGASE PPIL2"/>
    <property type="match status" value="1"/>
</dbReference>
<evidence type="ECO:0000256" key="1">
    <source>
        <dbReference type="ARBA" id="ARBA00000900"/>
    </source>
</evidence>
<name>A0AAD3H923_9STRA</name>
<keyword evidence="10" id="KW-0539">Nucleus</keyword>
<feature type="domain" description="PPIase cyclophilin-type" evidence="12">
    <location>
        <begin position="297"/>
        <end position="444"/>
    </location>
</feature>
<keyword evidence="7" id="KW-0833">Ubl conjugation pathway</keyword>
<gene>
    <name evidence="14" type="ORF">CTEN210_10930</name>
</gene>
<keyword evidence="9" id="KW-0413">Isomerase</keyword>
<keyword evidence="6" id="KW-0808">Transferase</keyword>
<dbReference type="InterPro" id="IPR029000">
    <property type="entry name" value="Cyclophilin-like_dom_sf"/>
</dbReference>
<reference evidence="14 15" key="1">
    <citation type="journal article" date="2021" name="Sci. Rep.">
        <title>The genome of the diatom Chaetoceros tenuissimus carries an ancient integrated fragment of an extant virus.</title>
        <authorList>
            <person name="Hongo Y."/>
            <person name="Kimura K."/>
            <person name="Takaki Y."/>
            <person name="Yoshida Y."/>
            <person name="Baba S."/>
            <person name="Kobayashi G."/>
            <person name="Nagasaki K."/>
            <person name="Hano T."/>
            <person name="Tomaru Y."/>
        </authorList>
    </citation>
    <scope>NUCLEOTIDE SEQUENCE [LARGE SCALE GENOMIC DNA]</scope>
    <source>
        <strain evidence="14 15">NIES-3715</strain>
    </source>
</reference>
<comment type="function">
    <text evidence="3">May catalyze the cis-trans isomerization of proline imidic peptide bonds in oligopeptides thereby assisting the folding of proteins. May also function as a chaperone, playing a role in intracellular transport of proteins. May also have a protein ubiquitin ligase activity acting as an E3 ubiquitin protein ligase or as a ubiquitin-ubiquitin ligase promoting elongation of ubiquitin chains on proteins.</text>
</comment>
<evidence type="ECO:0000313" key="15">
    <source>
        <dbReference type="Proteomes" id="UP001054902"/>
    </source>
</evidence>
<dbReference type="Gene3D" id="3.30.40.10">
    <property type="entry name" value="Zinc/RING finger domain, C3HC4 (zinc finger)"/>
    <property type="match status" value="1"/>
</dbReference>
<comment type="caution">
    <text evidence="14">The sequence shown here is derived from an EMBL/GenBank/DDBJ whole genome shotgun (WGS) entry which is preliminary data.</text>
</comment>
<proteinExistence type="inferred from homology"/>
<dbReference type="GO" id="GO:0061630">
    <property type="term" value="F:ubiquitin protein ligase activity"/>
    <property type="evidence" value="ECO:0007669"/>
    <property type="project" value="UniProtKB-EC"/>
</dbReference>
<dbReference type="GO" id="GO:0000209">
    <property type="term" value="P:protein polyubiquitination"/>
    <property type="evidence" value="ECO:0007669"/>
    <property type="project" value="TreeGrafter"/>
</dbReference>
<dbReference type="EMBL" id="BLLK01000047">
    <property type="protein sequence ID" value="GFH54454.1"/>
    <property type="molecule type" value="Genomic_DNA"/>
</dbReference>
<comment type="catalytic activity">
    <reaction evidence="2">
        <text>[protein]-peptidylproline (omega=180) = [protein]-peptidylproline (omega=0)</text>
        <dbReference type="Rhea" id="RHEA:16237"/>
        <dbReference type="Rhea" id="RHEA-COMP:10747"/>
        <dbReference type="Rhea" id="RHEA-COMP:10748"/>
        <dbReference type="ChEBI" id="CHEBI:83833"/>
        <dbReference type="ChEBI" id="CHEBI:83834"/>
        <dbReference type="EC" id="5.2.1.8"/>
    </reaction>
</comment>
<dbReference type="Proteomes" id="UP001054902">
    <property type="component" value="Unassembled WGS sequence"/>
</dbReference>
<evidence type="ECO:0000256" key="8">
    <source>
        <dbReference type="ARBA" id="ARBA00023110"/>
    </source>
</evidence>
<evidence type="ECO:0000256" key="3">
    <source>
        <dbReference type="ARBA" id="ARBA00003697"/>
    </source>
</evidence>
<evidence type="ECO:0000256" key="11">
    <source>
        <dbReference type="SAM" id="MobiDB-lite"/>
    </source>
</evidence>
<dbReference type="AlphaFoldDB" id="A0AAD3H923"/>
<dbReference type="SUPFAM" id="SSF50891">
    <property type="entry name" value="Cyclophilin-like"/>
    <property type="match status" value="1"/>
</dbReference>
<comment type="similarity">
    <text evidence="5">Belongs to the cyclophilin-type PPIase family. PPIL2 subfamily.</text>
</comment>
<dbReference type="PROSITE" id="PS00170">
    <property type="entry name" value="CSA_PPIASE_1"/>
    <property type="match status" value="1"/>
</dbReference>
<dbReference type="InterPro" id="IPR003613">
    <property type="entry name" value="Ubox_domain"/>
</dbReference>
<feature type="region of interest" description="Disordered" evidence="11">
    <location>
        <begin position="1"/>
        <end position="29"/>
    </location>
</feature>
<dbReference type="InterPro" id="IPR044666">
    <property type="entry name" value="Cyclophilin_A-like"/>
</dbReference>
<evidence type="ECO:0000256" key="6">
    <source>
        <dbReference type="ARBA" id="ARBA00022679"/>
    </source>
</evidence>
<dbReference type="InterPro" id="IPR002130">
    <property type="entry name" value="Cyclophilin-type_PPIase_dom"/>
</dbReference>
<dbReference type="Pfam" id="PF00160">
    <property type="entry name" value="Pro_isomerase"/>
    <property type="match status" value="1"/>
</dbReference>
<dbReference type="PRINTS" id="PR00153">
    <property type="entry name" value="CSAPPISMRASE"/>
</dbReference>
<dbReference type="PROSITE" id="PS51698">
    <property type="entry name" value="U_BOX"/>
    <property type="match status" value="1"/>
</dbReference>
<evidence type="ECO:0000256" key="9">
    <source>
        <dbReference type="ARBA" id="ARBA00023235"/>
    </source>
</evidence>
<protein>
    <recommendedName>
        <fullName evidence="16">RING-type E3 ubiquitin transferase</fullName>
    </recommendedName>
</protein>
<dbReference type="GO" id="GO:0006457">
    <property type="term" value="P:protein folding"/>
    <property type="evidence" value="ECO:0007669"/>
    <property type="project" value="InterPro"/>
</dbReference>
<dbReference type="GO" id="GO:0003755">
    <property type="term" value="F:peptidyl-prolyl cis-trans isomerase activity"/>
    <property type="evidence" value="ECO:0007669"/>
    <property type="project" value="UniProtKB-KW"/>
</dbReference>
<dbReference type="InterPro" id="IPR020892">
    <property type="entry name" value="Cyclophilin-type_PPIase_CS"/>
</dbReference>
<comment type="subcellular location">
    <subcellularLocation>
        <location evidence="4">Nucleus</location>
    </subcellularLocation>
</comment>
<dbReference type="PROSITE" id="PS50072">
    <property type="entry name" value="CSA_PPIASE_2"/>
    <property type="match status" value="1"/>
</dbReference>
<dbReference type="SMART" id="SM00504">
    <property type="entry name" value="Ubox"/>
    <property type="match status" value="1"/>
</dbReference>
<organism evidence="14 15">
    <name type="scientific">Chaetoceros tenuissimus</name>
    <dbReference type="NCBI Taxonomy" id="426638"/>
    <lineage>
        <taxon>Eukaryota</taxon>
        <taxon>Sar</taxon>
        <taxon>Stramenopiles</taxon>
        <taxon>Ochrophyta</taxon>
        <taxon>Bacillariophyta</taxon>
        <taxon>Coscinodiscophyceae</taxon>
        <taxon>Chaetocerotophycidae</taxon>
        <taxon>Chaetocerotales</taxon>
        <taxon>Chaetocerotaceae</taxon>
        <taxon>Chaetoceros</taxon>
    </lineage>
</organism>
<evidence type="ECO:0000256" key="10">
    <source>
        <dbReference type="ARBA" id="ARBA00023242"/>
    </source>
</evidence>
<dbReference type="InterPro" id="IPR013083">
    <property type="entry name" value="Znf_RING/FYVE/PHD"/>
</dbReference>
<dbReference type="PANTHER" id="PTHR45625">
    <property type="entry name" value="PEPTIDYL-PROLYL CIS-TRANS ISOMERASE-RELATED"/>
    <property type="match status" value="1"/>
</dbReference>
<dbReference type="FunFam" id="2.40.100.10:FF:000014">
    <property type="entry name" value="Peptidyl-prolyl cis-trans isomerase cyp65"/>
    <property type="match status" value="1"/>
</dbReference>
<dbReference type="GO" id="GO:0071013">
    <property type="term" value="C:catalytic step 2 spliceosome"/>
    <property type="evidence" value="ECO:0007669"/>
    <property type="project" value="TreeGrafter"/>
</dbReference>
<evidence type="ECO:0000256" key="7">
    <source>
        <dbReference type="ARBA" id="ARBA00022786"/>
    </source>
</evidence>
<evidence type="ECO:0000313" key="14">
    <source>
        <dbReference type="EMBL" id="GFH54454.1"/>
    </source>
</evidence>
<evidence type="ECO:0000256" key="2">
    <source>
        <dbReference type="ARBA" id="ARBA00000971"/>
    </source>
</evidence>
<keyword evidence="8" id="KW-0697">Rotamase</keyword>
<evidence type="ECO:0000259" key="13">
    <source>
        <dbReference type="PROSITE" id="PS51698"/>
    </source>
</evidence>
<feature type="compositionally biased region" description="Polar residues" evidence="11">
    <location>
        <begin position="19"/>
        <end position="29"/>
    </location>
</feature>
<evidence type="ECO:0000256" key="4">
    <source>
        <dbReference type="ARBA" id="ARBA00004123"/>
    </source>
</evidence>
<keyword evidence="15" id="KW-1185">Reference proteome</keyword>
<accession>A0AAD3H923</accession>
<evidence type="ECO:0000259" key="12">
    <source>
        <dbReference type="PROSITE" id="PS50072"/>
    </source>
</evidence>
<sequence>MVKRQKEKQYQSSAEHRQNSQLRSGNRTGFSTRPVPFDCCALTLTPYSNPVMRLCGSNGIIFENSAIIPYILKHKADPVTGKAMKTSDLITLQMDKSEEGKWQCPVLNKPFLNHTKIVAVLQKDKSTANVYSYEAVHELNIKAKSYLDLISGDKFQKTDIITLQDSANMELNQLRDVNNFKHTSSLRKQHLQEEQEKSDVKLSVSATRIVDKIKRKREDEQKAKQNDVKKDGKKLKIFTDELTGVSMTSGQASGSFTSTALNISNDNTAREATEEEILEANFSAMKKLKRKGFVRFNTNLGFIDLEIHCDIVPRTSMNFIRLVEKGAYNDTKFHRSIRNFMIQGGKPSNKSESEESFWGGAFKDEFDDRLKHVGPGVLSMANAGQHTNKRQFFITYKSAPHLDRKHSVFGKVIKGLDVLSAMESIQTDKKDRPQQEIRIITADVLYSPIDEAIENERLRIQKRADAMKAEKEERKNSALGTKPVKVPIAAKIEADTGPVVGKYIKQNKVKTQILDDQSYDAVPISRLPKPPKKTTFGDFSGW</sequence>
<evidence type="ECO:0008006" key="16">
    <source>
        <dbReference type="Google" id="ProtNLM"/>
    </source>
</evidence>
<dbReference type="SUPFAM" id="SSF57850">
    <property type="entry name" value="RING/U-box"/>
    <property type="match status" value="1"/>
</dbReference>
<feature type="domain" description="U-box" evidence="13">
    <location>
        <begin position="33"/>
        <end position="109"/>
    </location>
</feature>
<comment type="catalytic activity">
    <reaction evidence="1">
        <text>S-ubiquitinyl-[E2 ubiquitin-conjugating enzyme]-L-cysteine + [acceptor protein]-L-lysine = [E2 ubiquitin-conjugating enzyme]-L-cysteine + N(6)-ubiquitinyl-[acceptor protein]-L-lysine.</text>
        <dbReference type="EC" id="2.3.2.27"/>
    </reaction>
</comment>
<evidence type="ECO:0000256" key="5">
    <source>
        <dbReference type="ARBA" id="ARBA00007930"/>
    </source>
</evidence>
<dbReference type="Gene3D" id="2.40.100.10">
    <property type="entry name" value="Cyclophilin-like"/>
    <property type="match status" value="1"/>
</dbReference>